<reference evidence="3 4" key="1">
    <citation type="submission" date="2024-09" db="EMBL/GenBank/DDBJ databases">
        <authorList>
            <person name="Sun Q."/>
            <person name="Mori K."/>
        </authorList>
    </citation>
    <scope>NUCLEOTIDE SEQUENCE [LARGE SCALE GENOMIC DNA]</scope>
    <source>
        <strain evidence="3 4">TBRC 7907</strain>
    </source>
</reference>
<keyword evidence="4" id="KW-1185">Reference proteome</keyword>
<proteinExistence type="predicted"/>
<evidence type="ECO:0000259" key="2">
    <source>
        <dbReference type="Pfam" id="PF18678"/>
    </source>
</evidence>
<dbReference type="InterPro" id="IPR034871">
    <property type="entry name" value="Allene_oxi_cyc_sf"/>
</dbReference>
<dbReference type="Gene3D" id="2.40.480.10">
    <property type="entry name" value="Allene oxide cyclase-like"/>
    <property type="match status" value="1"/>
</dbReference>
<dbReference type="InterPro" id="IPR041013">
    <property type="entry name" value="AOC-like"/>
</dbReference>
<sequence>MRKAVWVGVSVLVGAVVVAAPAAGTTDLTLQVGNDQFATIDVGAPGLSVGDSYVYSDKLSRNGTVVGDDGGTCQVTHVSGTTATTNCVLSLRLPEGQITAQALWVRGTSPLRMAITGGTGVYRDASGELVATDIQTPKETYRVTITPK</sequence>
<feature type="domain" description="Allene oxide cyclase barrel-like" evidence="2">
    <location>
        <begin position="27"/>
        <end position="145"/>
    </location>
</feature>
<dbReference type="SUPFAM" id="SSF141493">
    <property type="entry name" value="Allene oxide cyclase-like"/>
    <property type="match status" value="1"/>
</dbReference>
<dbReference type="Proteomes" id="UP001589693">
    <property type="component" value="Unassembled WGS sequence"/>
</dbReference>
<feature type="chain" id="PRO_5045572560" description="Allene oxide cyclase barrel-like domain-containing protein" evidence="1">
    <location>
        <begin position="23"/>
        <end position="148"/>
    </location>
</feature>
<dbReference type="EMBL" id="JBHLZU010000023">
    <property type="protein sequence ID" value="MFB9907595.1"/>
    <property type="molecule type" value="Genomic_DNA"/>
</dbReference>
<accession>A0ABV6A361</accession>
<evidence type="ECO:0000313" key="3">
    <source>
        <dbReference type="EMBL" id="MFB9907595.1"/>
    </source>
</evidence>
<dbReference type="Pfam" id="PF18678">
    <property type="entry name" value="AOC_like"/>
    <property type="match status" value="1"/>
</dbReference>
<organism evidence="3 4">
    <name type="scientific">Allokutzneria oryzae</name>
    <dbReference type="NCBI Taxonomy" id="1378989"/>
    <lineage>
        <taxon>Bacteria</taxon>
        <taxon>Bacillati</taxon>
        <taxon>Actinomycetota</taxon>
        <taxon>Actinomycetes</taxon>
        <taxon>Pseudonocardiales</taxon>
        <taxon>Pseudonocardiaceae</taxon>
        <taxon>Allokutzneria</taxon>
    </lineage>
</organism>
<keyword evidence="1" id="KW-0732">Signal</keyword>
<protein>
    <recommendedName>
        <fullName evidence="2">Allene oxide cyclase barrel-like domain-containing protein</fullName>
    </recommendedName>
</protein>
<dbReference type="InterPro" id="IPR044859">
    <property type="entry name" value="Allene_oxi_cyc_Dirigent"/>
</dbReference>
<feature type="signal peptide" evidence="1">
    <location>
        <begin position="1"/>
        <end position="22"/>
    </location>
</feature>
<evidence type="ECO:0000313" key="4">
    <source>
        <dbReference type="Proteomes" id="UP001589693"/>
    </source>
</evidence>
<gene>
    <name evidence="3" type="ORF">ACFFQA_26985</name>
</gene>
<comment type="caution">
    <text evidence="3">The sequence shown here is derived from an EMBL/GenBank/DDBJ whole genome shotgun (WGS) entry which is preliminary data.</text>
</comment>
<name>A0ABV6A361_9PSEU</name>
<evidence type="ECO:0000256" key="1">
    <source>
        <dbReference type="SAM" id="SignalP"/>
    </source>
</evidence>
<dbReference type="RefSeq" id="WP_377858043.1">
    <property type="nucleotide sequence ID" value="NZ_JBHLZU010000023.1"/>
</dbReference>